<evidence type="ECO:0000256" key="5">
    <source>
        <dbReference type="ARBA" id="ARBA00022989"/>
    </source>
</evidence>
<keyword evidence="2" id="KW-0813">Transport</keyword>
<feature type="transmembrane region" description="Helical" evidence="7">
    <location>
        <begin position="274"/>
        <end position="293"/>
    </location>
</feature>
<keyword evidence="9" id="KW-1185">Reference proteome</keyword>
<feature type="transmembrane region" description="Helical" evidence="7">
    <location>
        <begin position="210"/>
        <end position="233"/>
    </location>
</feature>
<dbReference type="PANTHER" id="PTHR23513:SF6">
    <property type="entry name" value="MAJOR FACILITATOR SUPERFAMILY ASSOCIATED DOMAIN-CONTAINING PROTEIN"/>
    <property type="match status" value="1"/>
</dbReference>
<dbReference type="SUPFAM" id="SSF103473">
    <property type="entry name" value="MFS general substrate transporter"/>
    <property type="match status" value="1"/>
</dbReference>
<evidence type="ECO:0000256" key="4">
    <source>
        <dbReference type="ARBA" id="ARBA00022692"/>
    </source>
</evidence>
<comment type="subcellular location">
    <subcellularLocation>
        <location evidence="1">Cell membrane</location>
        <topology evidence="1">Multi-pass membrane protein</topology>
    </subcellularLocation>
</comment>
<dbReference type="OrthoDB" id="3810421at2"/>
<feature type="transmembrane region" description="Helical" evidence="7">
    <location>
        <begin position="154"/>
        <end position="179"/>
    </location>
</feature>
<dbReference type="InterPro" id="IPR010290">
    <property type="entry name" value="TM_effector"/>
</dbReference>
<dbReference type="PANTHER" id="PTHR23513">
    <property type="entry name" value="INTEGRAL MEMBRANE EFFLUX PROTEIN-RELATED"/>
    <property type="match status" value="1"/>
</dbReference>
<feature type="transmembrane region" description="Helical" evidence="7">
    <location>
        <begin position="364"/>
        <end position="384"/>
    </location>
</feature>
<keyword evidence="3" id="KW-1003">Cell membrane</keyword>
<feature type="transmembrane region" description="Helical" evidence="7">
    <location>
        <begin position="245"/>
        <end position="267"/>
    </location>
</feature>
<evidence type="ECO:0000256" key="3">
    <source>
        <dbReference type="ARBA" id="ARBA00022475"/>
    </source>
</evidence>
<dbReference type="RefSeq" id="WP_144641738.1">
    <property type="nucleotide sequence ID" value="NZ_BNAX01000004.1"/>
</dbReference>
<keyword evidence="5 7" id="KW-1133">Transmembrane helix</keyword>
<accession>A0A558A773</accession>
<feature type="transmembrane region" description="Helical" evidence="7">
    <location>
        <begin position="74"/>
        <end position="102"/>
    </location>
</feature>
<feature type="transmembrane region" description="Helical" evidence="7">
    <location>
        <begin position="299"/>
        <end position="324"/>
    </location>
</feature>
<gene>
    <name evidence="8" type="ORF">FNH06_21905</name>
</gene>
<dbReference type="CDD" id="cd06173">
    <property type="entry name" value="MFS_MefA_like"/>
    <property type="match status" value="1"/>
</dbReference>
<dbReference type="EMBL" id="VJZA01000039">
    <property type="protein sequence ID" value="TVT20117.1"/>
    <property type="molecule type" value="Genomic_DNA"/>
</dbReference>
<dbReference type="InterPro" id="IPR036259">
    <property type="entry name" value="MFS_trans_sf"/>
</dbReference>
<proteinExistence type="predicted"/>
<keyword evidence="6 7" id="KW-0472">Membrane</keyword>
<feature type="transmembrane region" description="Helical" evidence="7">
    <location>
        <begin position="336"/>
        <end position="358"/>
    </location>
</feature>
<feature type="transmembrane region" description="Helical" evidence="7">
    <location>
        <begin position="12"/>
        <end position="35"/>
    </location>
</feature>
<keyword evidence="4 7" id="KW-0812">Transmembrane</keyword>
<evidence type="ECO:0000256" key="2">
    <source>
        <dbReference type="ARBA" id="ARBA00022448"/>
    </source>
</evidence>
<comment type="caution">
    <text evidence="8">The sequence shown here is derived from an EMBL/GenBank/DDBJ whole genome shotgun (WGS) entry which is preliminary data.</text>
</comment>
<dbReference type="Gene3D" id="1.20.1250.20">
    <property type="entry name" value="MFS general substrate transporter like domains"/>
    <property type="match status" value="2"/>
</dbReference>
<organism evidence="8 9">
    <name type="scientific">Amycolatopsis acidiphila</name>
    <dbReference type="NCBI Taxonomy" id="715473"/>
    <lineage>
        <taxon>Bacteria</taxon>
        <taxon>Bacillati</taxon>
        <taxon>Actinomycetota</taxon>
        <taxon>Actinomycetes</taxon>
        <taxon>Pseudonocardiales</taxon>
        <taxon>Pseudonocardiaceae</taxon>
        <taxon>Amycolatopsis</taxon>
    </lineage>
</organism>
<feature type="transmembrane region" description="Helical" evidence="7">
    <location>
        <begin position="47"/>
        <end position="67"/>
    </location>
</feature>
<dbReference type="Pfam" id="PF05977">
    <property type="entry name" value="MFS_3"/>
    <property type="match status" value="1"/>
</dbReference>
<evidence type="ECO:0000313" key="8">
    <source>
        <dbReference type="EMBL" id="TVT20117.1"/>
    </source>
</evidence>
<evidence type="ECO:0000256" key="6">
    <source>
        <dbReference type="ARBA" id="ARBA00023136"/>
    </source>
</evidence>
<reference evidence="8 9" key="1">
    <citation type="submission" date="2019-07" db="EMBL/GenBank/DDBJ databases">
        <title>New species of Amycolatopsis and Streptomyces.</title>
        <authorList>
            <person name="Duangmal K."/>
            <person name="Teo W.F.A."/>
            <person name="Lipun K."/>
        </authorList>
    </citation>
    <scope>NUCLEOTIDE SEQUENCE [LARGE SCALE GENOMIC DNA]</scope>
    <source>
        <strain evidence="8 9">JCM 30562</strain>
    </source>
</reference>
<evidence type="ECO:0000256" key="1">
    <source>
        <dbReference type="ARBA" id="ARBA00004651"/>
    </source>
</evidence>
<sequence>MSSPLREPAFARLWVAGLFAETAEWMLQVALPVFIYQATGSAGSTALTMIAGILPMVLLSPVAGLLADRYDRRLLLCVVCFAQAAVALPLLVSGGGLVYLVMMAQSALASLFEPARNALVPALVGEAGVTAANGLMGMNSSVARLAGSSLGGVVLGFAGLGWVVTAYLVLLVLAGAMLVPRFAVGARGVVGWSGWLDGLTDVARSPVLRLTAAVTVLMSVAQGMFLVLFVVFVTGPLGGGEAEVGLLRGVQAVGGFAAGVAVATVARRVLPARLLGWGTIALGLLSLATWNGPAVSTALAVYIGLFAAAGAPGVATGSGLFSLLQQETGPDRLGRVSSTFFAGMAAFQALGMLAAGVLVGRLGLSGLLDLQATLYVAAGVLTLIGLRRRMATVEVCPASTPPATST</sequence>
<dbReference type="Proteomes" id="UP000318578">
    <property type="component" value="Unassembled WGS sequence"/>
</dbReference>
<dbReference type="AlphaFoldDB" id="A0A558A773"/>
<evidence type="ECO:0000313" key="9">
    <source>
        <dbReference type="Proteomes" id="UP000318578"/>
    </source>
</evidence>
<protein>
    <submittedName>
        <fullName evidence="8">MFS transporter</fullName>
    </submittedName>
</protein>
<evidence type="ECO:0000256" key="7">
    <source>
        <dbReference type="SAM" id="Phobius"/>
    </source>
</evidence>
<name>A0A558A773_9PSEU</name>
<dbReference type="GO" id="GO:0005886">
    <property type="term" value="C:plasma membrane"/>
    <property type="evidence" value="ECO:0007669"/>
    <property type="project" value="UniProtKB-SubCell"/>
</dbReference>